<dbReference type="SUPFAM" id="SSF141868">
    <property type="entry name" value="EAL domain-like"/>
    <property type="match status" value="1"/>
</dbReference>
<dbReference type="InterPro" id="IPR035919">
    <property type="entry name" value="EAL_sf"/>
</dbReference>
<dbReference type="CDD" id="cd01949">
    <property type="entry name" value="GGDEF"/>
    <property type="match status" value="1"/>
</dbReference>
<feature type="domain" description="GGDEF" evidence="4">
    <location>
        <begin position="649"/>
        <end position="781"/>
    </location>
</feature>
<proteinExistence type="predicted"/>
<feature type="compositionally biased region" description="Low complexity" evidence="1">
    <location>
        <begin position="22"/>
        <end position="39"/>
    </location>
</feature>
<evidence type="ECO:0000313" key="6">
    <source>
        <dbReference type="Proteomes" id="UP001612915"/>
    </source>
</evidence>
<dbReference type="NCBIfam" id="TIGR00254">
    <property type="entry name" value="GGDEF"/>
    <property type="match status" value="1"/>
</dbReference>
<feature type="transmembrane region" description="Helical" evidence="2">
    <location>
        <begin position="473"/>
        <end position="489"/>
    </location>
</feature>
<dbReference type="InterPro" id="IPR043128">
    <property type="entry name" value="Rev_trsase/Diguanyl_cyclase"/>
</dbReference>
<dbReference type="PROSITE" id="PS50883">
    <property type="entry name" value="EAL"/>
    <property type="match status" value="1"/>
</dbReference>
<gene>
    <name evidence="5" type="ORF">ACIB24_13020</name>
</gene>
<feature type="compositionally biased region" description="Acidic residues" evidence="1">
    <location>
        <begin position="240"/>
        <end position="251"/>
    </location>
</feature>
<dbReference type="Proteomes" id="UP001612915">
    <property type="component" value="Unassembled WGS sequence"/>
</dbReference>
<feature type="region of interest" description="Disordered" evidence="1">
    <location>
        <begin position="1"/>
        <end position="110"/>
    </location>
</feature>
<evidence type="ECO:0000259" key="4">
    <source>
        <dbReference type="PROSITE" id="PS50887"/>
    </source>
</evidence>
<feature type="domain" description="EAL" evidence="3">
    <location>
        <begin position="790"/>
        <end position="1053"/>
    </location>
</feature>
<feature type="transmembrane region" description="Helical" evidence="2">
    <location>
        <begin position="566"/>
        <end position="589"/>
    </location>
</feature>
<reference evidence="5 6" key="1">
    <citation type="submission" date="2024-10" db="EMBL/GenBank/DDBJ databases">
        <title>The Natural Products Discovery Center: Release of the First 8490 Sequenced Strains for Exploring Actinobacteria Biosynthetic Diversity.</title>
        <authorList>
            <person name="Kalkreuter E."/>
            <person name="Kautsar S.A."/>
            <person name="Yang D."/>
            <person name="Bader C.D."/>
            <person name="Teijaro C.N."/>
            <person name="Fluegel L."/>
            <person name="Davis C.M."/>
            <person name="Simpson J.R."/>
            <person name="Lauterbach L."/>
            <person name="Steele A.D."/>
            <person name="Gui C."/>
            <person name="Meng S."/>
            <person name="Li G."/>
            <person name="Viehrig K."/>
            <person name="Ye F."/>
            <person name="Su P."/>
            <person name="Kiefer A.F."/>
            <person name="Nichols A."/>
            <person name="Cepeda A.J."/>
            <person name="Yan W."/>
            <person name="Fan B."/>
            <person name="Jiang Y."/>
            <person name="Adhikari A."/>
            <person name="Zheng C.-J."/>
            <person name="Schuster L."/>
            <person name="Cowan T.M."/>
            <person name="Smanski M.J."/>
            <person name="Chevrette M.G."/>
            <person name="De Carvalho L.P.S."/>
            <person name="Shen B."/>
        </authorList>
    </citation>
    <scope>NUCLEOTIDE SEQUENCE [LARGE SCALE GENOMIC DNA]</scope>
    <source>
        <strain evidence="5 6">NPDC049639</strain>
    </source>
</reference>
<dbReference type="PANTHER" id="PTHR33121:SF70">
    <property type="entry name" value="SIGNALING PROTEIN YKOW"/>
    <property type="match status" value="1"/>
</dbReference>
<feature type="compositionally biased region" description="Low complexity" evidence="1">
    <location>
        <begin position="388"/>
        <end position="403"/>
    </location>
</feature>
<evidence type="ECO:0000313" key="5">
    <source>
        <dbReference type="EMBL" id="MFI7587986.1"/>
    </source>
</evidence>
<dbReference type="Pfam" id="PF00563">
    <property type="entry name" value="EAL"/>
    <property type="match status" value="1"/>
</dbReference>
<sequence length="1070" mass="110421">MPAQPLHRRGARVRARSKPSVDDASLPAPLLHAPTPLDLLLEDSSPGRLFRRTTTEPGRDDRPDDLPFPEPGRPARADGRPLGRDSRRTGPSVPGGSASGGSASGGSASGLSVFGLFDAEVIGTPAAGEPLWTTPGDTPYGESDLAALARAVRAPDAPSADELEAAHSSGEPDGPDEAESPAGPDEDDPFAALGRPRPPAKAYFAPDAGADSIHGDEPSDAVADVPADVPADEPSPGTDGADDGPADDEPTELWAAPDTDGRPLRAPGADLHIDLSDGPRLITRPRDGSGDRPLVPAPRAAGPDEDTETIGDPVDLIEDADLTTGRQAQPREADDVPPAAIRWAAPEPGPPAPPTDFDAVLGADPALLIPGLAPREQRTSFVTPPAPGKGRAPKPSTPRTPGAGPEPRPGGAPSDSIAMPRLPEPTVAVTLAAVAAIGVGSSGAPAAAWLPVVGLALVAPLSVMTPEQPRLRVLRAGLMLAAAAALPLLHEPTGAIAVLIAVAAAGTYPIGLAERQSRIVLAMAGAALAVPLLAGIAIEGFGPVVDSLTAPAGAPLDATLLGRVRVVQLCGVLVVLLVGMTAVSVRRALATTAELAVRREAEAAEAAARIGRASTTDAESGLPNRDALLRATTAALEARTAHDLEPSRDQVAVLIVEVDRFDVIADSLGAALADDVALQVARRLRSGLPAQQLVARLARHRFGLLLPHATPDSCAGVARRITRLMERPVVAGARDYSVTCSVGAALRGPGLRDAHDLLQAADEATRAATAAGTARWVLFDQAVRAAAHSRASLEIELRDVVRTGAVEVYFQPLVALGRAGDDGEGDGEDRIVGAEALARWIRSDGSSVPPTTFIPMADELGIGGELGLQIADLALDALVDWRRSGLQVDQVWVNVSPAQLRDPDLAHDLAARLATRGLPPSSLVVEVSAAHLVEAEQTQTTLSMLRSLGIAVALDDFGRSGTSLSALRKLPVSAVKLDHVLAAELGRGESGDAVPRSIAQLCRSLGLRVIVEGVETMMQLRGARDIEADAVQGFAIARPLPSEDIVSLLLKRPALRRTTPEQSRSGSTAR</sequence>
<dbReference type="PANTHER" id="PTHR33121">
    <property type="entry name" value="CYCLIC DI-GMP PHOSPHODIESTERASE PDEF"/>
    <property type="match status" value="1"/>
</dbReference>
<comment type="caution">
    <text evidence="5">The sequence shown here is derived from an EMBL/GenBank/DDBJ whole genome shotgun (WGS) entry which is preliminary data.</text>
</comment>
<evidence type="ECO:0000256" key="2">
    <source>
        <dbReference type="SAM" id="Phobius"/>
    </source>
</evidence>
<dbReference type="Pfam" id="PF00990">
    <property type="entry name" value="GGDEF"/>
    <property type="match status" value="1"/>
</dbReference>
<dbReference type="InterPro" id="IPR000160">
    <property type="entry name" value="GGDEF_dom"/>
</dbReference>
<dbReference type="Gene3D" id="3.30.70.270">
    <property type="match status" value="1"/>
</dbReference>
<dbReference type="PROSITE" id="PS50887">
    <property type="entry name" value="GGDEF"/>
    <property type="match status" value="1"/>
</dbReference>
<feature type="compositionally biased region" description="Low complexity" evidence="1">
    <location>
        <begin position="144"/>
        <end position="158"/>
    </location>
</feature>
<feature type="transmembrane region" description="Helical" evidence="2">
    <location>
        <begin position="495"/>
        <end position="512"/>
    </location>
</feature>
<dbReference type="InterPro" id="IPR029787">
    <property type="entry name" value="Nucleotide_cyclase"/>
</dbReference>
<feature type="region of interest" description="Disordered" evidence="1">
    <location>
        <begin position="126"/>
        <end position="355"/>
    </location>
</feature>
<feature type="compositionally biased region" description="Low complexity" evidence="1">
    <location>
        <begin position="220"/>
        <end position="239"/>
    </location>
</feature>
<feature type="compositionally biased region" description="Gly residues" evidence="1">
    <location>
        <begin position="97"/>
        <end position="108"/>
    </location>
</feature>
<feature type="compositionally biased region" description="Basic residues" evidence="1">
    <location>
        <begin position="1"/>
        <end position="17"/>
    </location>
</feature>
<dbReference type="InterPro" id="IPR050706">
    <property type="entry name" value="Cyclic-di-GMP_PDE-like"/>
</dbReference>
<dbReference type="SMART" id="SM00267">
    <property type="entry name" value="GGDEF"/>
    <property type="match status" value="1"/>
</dbReference>
<protein>
    <submittedName>
        <fullName evidence="5">EAL domain-containing protein</fullName>
    </submittedName>
</protein>
<feature type="compositionally biased region" description="Acidic residues" evidence="1">
    <location>
        <begin position="173"/>
        <end position="189"/>
    </location>
</feature>
<keyword evidence="2" id="KW-0472">Membrane</keyword>
<keyword evidence="6" id="KW-1185">Reference proteome</keyword>
<organism evidence="5 6">
    <name type="scientific">Spongisporangium articulatum</name>
    <dbReference type="NCBI Taxonomy" id="3362603"/>
    <lineage>
        <taxon>Bacteria</taxon>
        <taxon>Bacillati</taxon>
        <taxon>Actinomycetota</taxon>
        <taxon>Actinomycetes</taxon>
        <taxon>Kineosporiales</taxon>
        <taxon>Kineosporiaceae</taxon>
        <taxon>Spongisporangium</taxon>
    </lineage>
</organism>
<dbReference type="SUPFAM" id="SSF55073">
    <property type="entry name" value="Nucleotide cyclase"/>
    <property type="match status" value="1"/>
</dbReference>
<dbReference type="EMBL" id="JBITLV010000004">
    <property type="protein sequence ID" value="MFI7587986.1"/>
    <property type="molecule type" value="Genomic_DNA"/>
</dbReference>
<accession>A0ABW8ANR0</accession>
<feature type="compositionally biased region" description="Basic and acidic residues" evidence="1">
    <location>
        <begin position="53"/>
        <end position="65"/>
    </location>
</feature>
<dbReference type="InterPro" id="IPR001633">
    <property type="entry name" value="EAL_dom"/>
</dbReference>
<keyword evidence="2" id="KW-1133">Transmembrane helix</keyword>
<name>A0ABW8ANR0_9ACTN</name>
<feature type="transmembrane region" description="Helical" evidence="2">
    <location>
        <begin position="519"/>
        <end position="538"/>
    </location>
</feature>
<dbReference type="RefSeq" id="WP_398280736.1">
    <property type="nucleotide sequence ID" value="NZ_JBITLV010000004.1"/>
</dbReference>
<evidence type="ECO:0000259" key="3">
    <source>
        <dbReference type="PROSITE" id="PS50883"/>
    </source>
</evidence>
<keyword evidence="2" id="KW-0812">Transmembrane</keyword>
<dbReference type="CDD" id="cd01948">
    <property type="entry name" value="EAL"/>
    <property type="match status" value="1"/>
</dbReference>
<dbReference type="Gene3D" id="3.20.20.450">
    <property type="entry name" value="EAL domain"/>
    <property type="match status" value="1"/>
</dbReference>
<dbReference type="SMART" id="SM00052">
    <property type="entry name" value="EAL"/>
    <property type="match status" value="1"/>
</dbReference>
<feature type="compositionally biased region" description="Basic and acidic residues" evidence="1">
    <location>
        <begin position="73"/>
        <end position="88"/>
    </location>
</feature>
<feature type="compositionally biased region" description="Acidic residues" evidence="1">
    <location>
        <begin position="303"/>
        <end position="321"/>
    </location>
</feature>
<evidence type="ECO:0000256" key="1">
    <source>
        <dbReference type="SAM" id="MobiDB-lite"/>
    </source>
</evidence>
<feature type="transmembrane region" description="Helical" evidence="2">
    <location>
        <begin position="428"/>
        <end position="461"/>
    </location>
</feature>
<feature type="region of interest" description="Disordered" evidence="1">
    <location>
        <begin position="371"/>
        <end position="420"/>
    </location>
</feature>